<dbReference type="AlphaFoldDB" id="A0A1I3NEV3"/>
<dbReference type="InterPro" id="IPR050072">
    <property type="entry name" value="Peptidase_M20A"/>
</dbReference>
<name>A0A1I3NEV3_9BACL</name>
<dbReference type="Proteomes" id="UP000199545">
    <property type="component" value="Unassembled WGS sequence"/>
</dbReference>
<sequence length="549" mass="64043">MIHFQEEVYQITKELVQYPSIVGTIGERNIAYHIYEMLEKIPYFQEHPSYLKLVPTIQDDRERYNVLALIKGADCSKEDTVILMGHIDTVGVEDYGKWKRLAFSPDELLAEWKKEKIPASVQADLATGNWLPGRGVLDMKSGVAINIALIRYFAEHYRNLQGNILFVATCDEENNSRGILSALKEINYLSKKEKLRYIAAINQDYTSPRYDGDPSRYIYLGTVGKLLPSFFVVGKETHVGQAFEGFDPNLLLSELTHRLDYNPECCDEMFGEVTLPPVSLKQTDLKQQYDVQTPGAAFAYYNFFVHSWSPQEVLERLRKVAMTAFEVAISKYQSRYRAFCELSGQPYQPIQLKPRVYTYEEFYNKCRKKYPDFERKMLHFAMNLLNDESLDLRDYSRRIVEELWKWGGDNEPAIILFYSSYYIPRVVLSEEEERGARLIQAVKKAVQDLKNEYNQPLQIRKFFPYISDMSFVAISDSEQQVQSFEKNMPAWGLKHPFDMEEIRKLDVPVINIGPYGKDAHKPWERVEIYYSMQIAPNLTYRVIQHLFQS</sequence>
<dbReference type="InterPro" id="IPR002933">
    <property type="entry name" value="Peptidase_M20"/>
</dbReference>
<dbReference type="Pfam" id="PF01546">
    <property type="entry name" value="Peptidase_M20"/>
    <property type="match status" value="1"/>
</dbReference>
<evidence type="ECO:0000313" key="2">
    <source>
        <dbReference type="Proteomes" id="UP000199545"/>
    </source>
</evidence>
<dbReference type="OrthoDB" id="9792335at2"/>
<dbReference type="PANTHER" id="PTHR43808:SF27">
    <property type="entry name" value="PROTEIN ROCB"/>
    <property type="match status" value="1"/>
</dbReference>
<dbReference type="RefSeq" id="WP_093228852.1">
    <property type="nucleotide sequence ID" value="NZ_FORR01000004.1"/>
</dbReference>
<dbReference type="SUPFAM" id="SSF53187">
    <property type="entry name" value="Zn-dependent exopeptidases"/>
    <property type="match status" value="1"/>
</dbReference>
<dbReference type="InterPro" id="IPR012166">
    <property type="entry name" value="Uncharacterised_RocB"/>
</dbReference>
<proteinExistence type="predicted"/>
<dbReference type="EMBL" id="FORR01000004">
    <property type="protein sequence ID" value="SFJ07460.1"/>
    <property type="molecule type" value="Genomic_DNA"/>
</dbReference>
<dbReference type="GO" id="GO:0016787">
    <property type="term" value="F:hydrolase activity"/>
    <property type="evidence" value="ECO:0007669"/>
    <property type="project" value="InterPro"/>
</dbReference>
<gene>
    <name evidence="1" type="ORF">SAMN05421852_104103</name>
</gene>
<reference evidence="1 2" key="1">
    <citation type="submission" date="2016-10" db="EMBL/GenBank/DDBJ databases">
        <authorList>
            <person name="de Groot N.N."/>
        </authorList>
    </citation>
    <scope>NUCLEOTIDE SEQUENCE [LARGE SCALE GENOMIC DNA]</scope>
    <source>
        <strain evidence="1 2">DSM 44778</strain>
    </source>
</reference>
<protein>
    <submittedName>
        <fullName evidence="1">Arginine utilization protein RocB</fullName>
    </submittedName>
</protein>
<dbReference type="Gene3D" id="3.40.630.10">
    <property type="entry name" value="Zn peptidases"/>
    <property type="match status" value="1"/>
</dbReference>
<dbReference type="PANTHER" id="PTHR43808">
    <property type="entry name" value="ACETYLORNITHINE DEACETYLASE"/>
    <property type="match status" value="1"/>
</dbReference>
<dbReference type="STRING" id="46223.SAMN05421852_104103"/>
<evidence type="ECO:0000313" key="1">
    <source>
        <dbReference type="EMBL" id="SFJ07460.1"/>
    </source>
</evidence>
<keyword evidence="2" id="KW-1185">Reference proteome</keyword>
<organism evidence="1 2">
    <name type="scientific">Thermoflavimicrobium dichotomicum</name>
    <dbReference type="NCBI Taxonomy" id="46223"/>
    <lineage>
        <taxon>Bacteria</taxon>
        <taxon>Bacillati</taxon>
        <taxon>Bacillota</taxon>
        <taxon>Bacilli</taxon>
        <taxon>Bacillales</taxon>
        <taxon>Thermoactinomycetaceae</taxon>
        <taxon>Thermoflavimicrobium</taxon>
    </lineage>
</organism>
<dbReference type="PIRSF" id="PIRSF010386">
    <property type="entry name" value="RocB"/>
    <property type="match status" value="1"/>
</dbReference>
<accession>A0A1I3NEV3</accession>